<dbReference type="GO" id="GO:0004312">
    <property type="term" value="F:fatty acid synthase activity"/>
    <property type="evidence" value="ECO:0007669"/>
    <property type="project" value="TreeGrafter"/>
</dbReference>
<dbReference type="InterPro" id="IPR056501">
    <property type="entry name" value="NAD-bd_HRPKS_sdrA"/>
</dbReference>
<feature type="region of interest" description="N-terminal hotdog fold" evidence="8">
    <location>
        <begin position="968"/>
        <end position="1102"/>
    </location>
</feature>
<dbReference type="InterPro" id="IPR001227">
    <property type="entry name" value="Ac_transferase_dom_sf"/>
</dbReference>
<feature type="domain" description="PKS/mFAS DH" evidence="11">
    <location>
        <begin position="968"/>
        <end position="1285"/>
    </location>
</feature>
<feature type="domain" description="Carrier" evidence="9">
    <location>
        <begin position="2487"/>
        <end position="2564"/>
    </location>
</feature>
<dbReference type="SMART" id="SM00826">
    <property type="entry name" value="PKS_DH"/>
    <property type="match status" value="1"/>
</dbReference>
<dbReference type="InterPro" id="IPR009081">
    <property type="entry name" value="PP-bd_ACP"/>
</dbReference>
<evidence type="ECO:0000259" key="9">
    <source>
        <dbReference type="PROSITE" id="PS50075"/>
    </source>
</evidence>
<dbReference type="SUPFAM" id="SSF47336">
    <property type="entry name" value="ACP-like"/>
    <property type="match status" value="1"/>
</dbReference>
<dbReference type="Pfam" id="PF23114">
    <property type="entry name" value="NAD-bd_HRPKS_sdrA"/>
    <property type="match status" value="1"/>
</dbReference>
<dbReference type="Pfam" id="PF02801">
    <property type="entry name" value="Ketoacyl-synt_C"/>
    <property type="match status" value="1"/>
</dbReference>
<sequence>MPHFAGDDGTNINQTSQQTPIAIIGLSCRLPGDASTPQNFWDFLLKGRSAYSKIPPERWNVDSFHDPLKKRLNTSVTEGGHFLKQNIAAFDANFFNISQNEAQAIDPQQRMMLEVAYEALENSGIALDKIAGTQTGCFVGQFTSDYREALFRDVDSAPRYAGTGAGPELLSNRLSWFYDLKGPSLTTNTACSSGLVALHLACQSIRTGESKMAVVGGSNLLLDPAMFLMLSNQQFLSPDGLCQSFDSRANGYSRGEGFATVILKPIDDAIRDGDPIRAVIRGTGINQDGKTKGITLPSAEAQAELIRSTYASAGIGFENTNYFEAHGTGTKAGDPLELEAISKTLGTARPSNQKLVIGHLESVAGLAGLLKGIFILEKGIIPPSIHYKNGNPSILFDDWKISVPVKPTLWPTKGLRRLSVNSFGYGGTNAHAVLDDAYSYLLERGAHGLHYTIAHPTLSESGGVVAQYDANGNGNTNGHVNGLSSADTKLYILAASDQDGLKRQREAIAKYLRERLAHDLKKDEEEAFLQNLAFTLGDKRSSLPWKTYVTASSAQSLADVLEDQDITNIASRSTNQPRLGFVFTGQGAQWAKMGIELFRYKVFEDSVLAADKYLTNALQCPWSVVAELERPDIESSINAPEMSQPICTVLQVALVDLLSSWNVSPSAVIGHSSGEIAAAYCLGSLTREDAWKVAYHRGILSSQLKTIAPELEGGMMAVGASESEAWDLIAEVSDGELVVACVNSPSSVTISGDMSGIHQLEAILKKKGIFNRKLKVETAYHSPHMQVISSLYLEAISDVNPMPAYKGRNMFSSVSGDLIDPLELGPANWVRNLVSPVLFSDALHNLLRPTHDGKRSSENAVDVLVELGPHAALQGPSNQVMKKHGITSIEYKSLLSRGRNAIDTVLDCAGSLKVFGSSVNIAETNNVIESSKLRLLVDLPPYAWNHTKTFWGESRIAKQLRLRKNPRTSLLGAPYPALGESESLWRGFIRVGEEPWTRDHKIQSSILYPAAGFLAMAIEAARQRADANRVVKEYKLRDVLIDSAVVLKDDEDVECICQLRPHLVGTRDNSSTWWEFTISTCTPSQDLRKNCSGLLVIQYEVAADSAAGLESRLDDEACRVHYQMTEKLCTNTEEASSFYSHLSSLGLTYGPTFQNVTQITKGVGKSVCSVEIPDTDAVAFPGQNGRPHIIHPATLDAMFHLAFAAVKDQAGQLDEAMVPNSIDEVVVVADMPFAVGTQFKGFSTAAKHGFRELKANIQMLDTAVNKALVKVKGFCCASVSGMGAIMEDSDEIMSKKICGKLVWKPSIDFLSTEEKRMIVHAASTDTIDQAFMERFEKSEFLAMVFIYRDLEHVPYNKVPPGHLQDQWKWMKDQQQLVKDCQHPLQSIFGESFEERVQTVVHSEFLSTGPEDRAVYLAGTTLVQILLGNNDATQLLLQESLLDRYLYNTLGMKQCLSRIEKFIDLSVHTHADSKILELGGACGGAVSALLSSIHGFALDYTYASPNAAVQKLAEEKLDEFKTSLNFKVYDIAKPDASGIKDQSYDIIIAINAFYSTQDVDSALISLKRHLKPGGKLCLVEMTNPGVQASCILGCLPSWWSRKDSEHADATSFWESKLKNQGFNIEFVCQDYDDPQFHQLSLFVAEATEPEASNGTHSKEITLIEPPFATQISGGLAAQICLDLEELGYTPKRIKWSSDVDIHQSKETIVMAELETPLLPILNQQEFTAMQKLILQSTNILWVTAHNEPTGSMASGLARCVRNESANIKFRTLQLRPESLQNPDRVTSHIVKVSTSSTADEEFLDNDGLLQVSRVIEDSALNEELAGSLQEGKVDTIPLSDATAPQKLRIGSPGMLDTLQFETDALAQTEMKPGEVEIEVKATGLNFRDVMVAMGQIPDSLLGFEASGVVNRVAADVTRFKPGDRICSLGHGAHRTHFRNKSIFCQAIPDGMTFEEAACFPLVHATAYHAMVNIMRVRPGQSILIHAAAGGVGQAAIQLAQHFNMEIFATVGSIDKKAFIQEHYGISEDHILHSRDTSFAKGIMRLTNMRGVDCVLNSLSGEALRETWHCIAPFGTFVEIGMKDILGNTRLDMRPFMQDATFSFLNLEHVQRVKPELMSEVIEGTFDFLRQKITRPVAPLTIYPVSDMESAFRLMQAGKHRGKIAISFATDDNVVQVLRNPAAELKLKMNATYVLVGGLGGLGQSLAHLLVEHGARCLCFISRSGATSVESKQLVDDLKNKNVVVRVFACDVADEEALSNTIKQGMSDLPPIRGVIQGAMVLRDSLFENMTHSQWTESIRPKVMGSWNLHKQFLEKDSLDFFTLLSSFAGVFGNRGQGNYAAAGAYQDALAHYRNSLGLKAVSVDLGIMRDVGVLATGSAAANRDLQEWFEPFGIRENEFHALMRKTLSSQISADVSSRSSLVTPQVLTGFATGATAAAAKISPPFYFSDPRFTIMSLTGLRSNNAAAVSSSNAASLKEQLAAASNTVEAQIAITDAIVQKVAKSLQTSPSEIDTTRPLHSYGVDSLVAVEIRNWLFREAKAEVSVFDVLAAVPIKVFAGKAVKVSGHVKKEILESDGKE</sequence>
<dbReference type="SMART" id="SM00827">
    <property type="entry name" value="PKS_AT"/>
    <property type="match status" value="1"/>
</dbReference>
<dbReference type="SMART" id="SM00822">
    <property type="entry name" value="PKS_KR"/>
    <property type="match status" value="1"/>
</dbReference>
<dbReference type="InterPro" id="IPR014031">
    <property type="entry name" value="Ketoacyl_synth_C"/>
</dbReference>
<evidence type="ECO:0000256" key="3">
    <source>
        <dbReference type="ARBA" id="ARBA00022679"/>
    </source>
</evidence>
<dbReference type="CDD" id="cd00833">
    <property type="entry name" value="PKS"/>
    <property type="match status" value="1"/>
</dbReference>
<evidence type="ECO:0000256" key="1">
    <source>
        <dbReference type="ARBA" id="ARBA00022450"/>
    </source>
</evidence>
<dbReference type="SUPFAM" id="SSF55048">
    <property type="entry name" value="Probable ACP-binding domain of malonyl-CoA ACP transacylase"/>
    <property type="match status" value="1"/>
</dbReference>
<dbReference type="GO" id="GO:1901336">
    <property type="term" value="P:lactone biosynthetic process"/>
    <property type="evidence" value="ECO:0007669"/>
    <property type="project" value="UniProtKB-ARBA"/>
</dbReference>
<dbReference type="PANTHER" id="PTHR43775">
    <property type="entry name" value="FATTY ACID SYNTHASE"/>
    <property type="match status" value="1"/>
</dbReference>
<dbReference type="InterPro" id="IPR049900">
    <property type="entry name" value="PKS_mFAS_DH"/>
</dbReference>
<evidence type="ECO:0000256" key="8">
    <source>
        <dbReference type="PROSITE-ProRule" id="PRU01363"/>
    </source>
</evidence>
<evidence type="ECO:0000259" key="11">
    <source>
        <dbReference type="PROSITE" id="PS52019"/>
    </source>
</evidence>
<dbReference type="InterPro" id="IPR029063">
    <property type="entry name" value="SAM-dependent_MTases_sf"/>
</dbReference>
<evidence type="ECO:0000256" key="2">
    <source>
        <dbReference type="ARBA" id="ARBA00022553"/>
    </source>
</evidence>
<keyword evidence="13" id="KW-1185">Reference proteome</keyword>
<dbReference type="InterPro" id="IPR050091">
    <property type="entry name" value="PKS_NRPS_Biosynth_Enz"/>
</dbReference>
<dbReference type="InterPro" id="IPR057326">
    <property type="entry name" value="KR_dom"/>
</dbReference>
<dbReference type="InterPro" id="IPR014043">
    <property type="entry name" value="Acyl_transferase_dom"/>
</dbReference>
<keyword evidence="5" id="KW-0560">Oxidoreductase</keyword>
<dbReference type="Pfam" id="PF00109">
    <property type="entry name" value="ketoacyl-synt"/>
    <property type="match status" value="1"/>
</dbReference>
<dbReference type="SMART" id="SM00825">
    <property type="entry name" value="PKS_KS"/>
    <property type="match status" value="1"/>
</dbReference>
<dbReference type="InterPro" id="IPR011032">
    <property type="entry name" value="GroES-like_sf"/>
</dbReference>
<keyword evidence="6" id="KW-0511">Multifunctional enzyme</keyword>
<dbReference type="OrthoDB" id="329835at2759"/>
<dbReference type="InterPro" id="IPR018201">
    <property type="entry name" value="Ketoacyl_synth_AS"/>
</dbReference>
<name>A0A0G2EAS2_PHACM</name>
<reference evidence="12 13" key="2">
    <citation type="submission" date="2015-05" db="EMBL/GenBank/DDBJ databases">
        <authorList>
            <person name="Morales-Cruz A."/>
            <person name="Amrine K.C."/>
            <person name="Cantu D."/>
        </authorList>
    </citation>
    <scope>NUCLEOTIDE SEQUENCE [LARGE SCALE GENOMIC DNA]</scope>
    <source>
        <strain evidence="12">UCRPC4</strain>
    </source>
</reference>
<dbReference type="Pfam" id="PF21089">
    <property type="entry name" value="PKS_DH_N"/>
    <property type="match status" value="1"/>
</dbReference>
<dbReference type="InterPro" id="IPR014030">
    <property type="entry name" value="Ketoacyl_synth_N"/>
</dbReference>
<dbReference type="InterPro" id="IPR049551">
    <property type="entry name" value="PKS_DH_C"/>
</dbReference>
<dbReference type="InterPro" id="IPR020807">
    <property type="entry name" value="PKS_DH"/>
</dbReference>
<dbReference type="InterPro" id="IPR013968">
    <property type="entry name" value="PKS_KR"/>
</dbReference>
<dbReference type="InterPro" id="IPR013217">
    <property type="entry name" value="Methyltransf_12"/>
</dbReference>
<dbReference type="InterPro" id="IPR020806">
    <property type="entry name" value="PKS_PP-bd"/>
</dbReference>
<dbReference type="Gene3D" id="3.40.47.10">
    <property type="match status" value="1"/>
</dbReference>
<dbReference type="InterPro" id="IPR016035">
    <property type="entry name" value="Acyl_Trfase/lysoPLipase"/>
</dbReference>
<dbReference type="Gene3D" id="3.90.180.10">
    <property type="entry name" value="Medium-chain alcohol dehydrogenases, catalytic domain"/>
    <property type="match status" value="1"/>
</dbReference>
<evidence type="ECO:0000259" key="10">
    <source>
        <dbReference type="PROSITE" id="PS52004"/>
    </source>
</evidence>
<dbReference type="CDD" id="cd02440">
    <property type="entry name" value="AdoMet_MTases"/>
    <property type="match status" value="1"/>
</dbReference>
<dbReference type="SUPFAM" id="SSF51735">
    <property type="entry name" value="NAD(P)-binding Rossmann-fold domains"/>
    <property type="match status" value="2"/>
</dbReference>
<dbReference type="Pfam" id="PF16197">
    <property type="entry name" value="KAsynt_C_assoc"/>
    <property type="match status" value="1"/>
</dbReference>
<dbReference type="InterPro" id="IPR016036">
    <property type="entry name" value="Malonyl_transacylase_ACP-bd"/>
</dbReference>
<dbReference type="PROSITE" id="PS52004">
    <property type="entry name" value="KS3_2"/>
    <property type="match status" value="1"/>
</dbReference>
<dbReference type="InterPro" id="IPR036291">
    <property type="entry name" value="NAD(P)-bd_dom_sf"/>
</dbReference>
<keyword evidence="1" id="KW-0596">Phosphopantetheine</keyword>
<dbReference type="PROSITE" id="PS00012">
    <property type="entry name" value="PHOSPHOPANTETHEINE"/>
    <property type="match status" value="1"/>
</dbReference>
<dbReference type="Pfam" id="PF14765">
    <property type="entry name" value="PS-DH"/>
    <property type="match status" value="1"/>
</dbReference>
<dbReference type="InterPro" id="IPR006162">
    <property type="entry name" value="Ppantetheine_attach_site"/>
</dbReference>
<dbReference type="Pfam" id="PF08240">
    <property type="entry name" value="ADH_N"/>
    <property type="match status" value="1"/>
</dbReference>
<dbReference type="Gene3D" id="3.40.50.150">
    <property type="entry name" value="Vaccinia Virus protein VP39"/>
    <property type="match status" value="1"/>
</dbReference>
<dbReference type="Pfam" id="PF23297">
    <property type="entry name" value="ACP_SdgA_C"/>
    <property type="match status" value="1"/>
</dbReference>
<dbReference type="Pfam" id="PF00698">
    <property type="entry name" value="Acyl_transf_1"/>
    <property type="match status" value="1"/>
</dbReference>
<dbReference type="Pfam" id="PF13602">
    <property type="entry name" value="ADH_zinc_N_2"/>
    <property type="match status" value="1"/>
</dbReference>
<comment type="caution">
    <text evidence="12">The sequence shown here is derived from an EMBL/GenBank/DDBJ whole genome shotgun (WGS) entry which is preliminary data.</text>
</comment>
<feature type="domain" description="Ketosynthase family 3 (KS3)" evidence="10">
    <location>
        <begin position="18"/>
        <end position="436"/>
    </location>
</feature>
<dbReference type="GO" id="GO:0006633">
    <property type="term" value="P:fatty acid biosynthetic process"/>
    <property type="evidence" value="ECO:0007669"/>
    <property type="project" value="InterPro"/>
</dbReference>
<dbReference type="SMART" id="SM00829">
    <property type="entry name" value="PKS_ER"/>
    <property type="match status" value="1"/>
</dbReference>
<dbReference type="SUPFAM" id="SSF52151">
    <property type="entry name" value="FabD/lysophospholipase-like"/>
    <property type="match status" value="1"/>
</dbReference>
<dbReference type="InterPro" id="IPR042104">
    <property type="entry name" value="PKS_dehydratase_sf"/>
</dbReference>
<dbReference type="PROSITE" id="PS52019">
    <property type="entry name" value="PKS_MFAS_DH"/>
    <property type="match status" value="1"/>
</dbReference>
<dbReference type="InterPro" id="IPR049552">
    <property type="entry name" value="PKS_DH_N"/>
</dbReference>
<evidence type="ECO:0000256" key="5">
    <source>
        <dbReference type="ARBA" id="ARBA00023002"/>
    </source>
</evidence>
<dbReference type="Gene3D" id="3.40.50.720">
    <property type="entry name" value="NAD(P)-binding Rossmann-like Domain"/>
    <property type="match status" value="2"/>
</dbReference>
<dbReference type="Pfam" id="PF08242">
    <property type="entry name" value="Methyltransf_12"/>
    <property type="match status" value="1"/>
</dbReference>
<dbReference type="SMART" id="SM00823">
    <property type="entry name" value="PKS_PP"/>
    <property type="match status" value="1"/>
</dbReference>
<protein>
    <submittedName>
        <fullName evidence="12">Putative polyketide</fullName>
    </submittedName>
</protein>
<dbReference type="InterPro" id="IPR020841">
    <property type="entry name" value="PKS_Beta-ketoAc_synthase_dom"/>
</dbReference>
<dbReference type="FunFam" id="3.40.50.720:FF:000209">
    <property type="entry name" value="Polyketide synthase Pks12"/>
    <property type="match status" value="1"/>
</dbReference>
<dbReference type="CDD" id="cd05195">
    <property type="entry name" value="enoyl_red"/>
    <property type="match status" value="1"/>
</dbReference>
<evidence type="ECO:0000256" key="6">
    <source>
        <dbReference type="ARBA" id="ARBA00023268"/>
    </source>
</evidence>
<dbReference type="PROSITE" id="PS00606">
    <property type="entry name" value="KS3_1"/>
    <property type="match status" value="1"/>
</dbReference>
<evidence type="ECO:0000256" key="4">
    <source>
        <dbReference type="ARBA" id="ARBA00022857"/>
    </source>
</evidence>
<keyword evidence="2" id="KW-0597">Phosphoprotein</keyword>
<accession>A0A0G2EAS2</accession>
<dbReference type="PANTHER" id="PTHR43775:SF29">
    <property type="entry name" value="ASPERFURANONE POLYKETIDE SYNTHASE AFOG-RELATED"/>
    <property type="match status" value="1"/>
</dbReference>
<dbReference type="InterPro" id="IPR013154">
    <property type="entry name" value="ADH-like_N"/>
</dbReference>
<evidence type="ECO:0000256" key="7">
    <source>
        <dbReference type="ARBA" id="ARBA00023315"/>
    </source>
</evidence>
<dbReference type="SUPFAM" id="SSF50129">
    <property type="entry name" value="GroES-like"/>
    <property type="match status" value="1"/>
</dbReference>
<dbReference type="Proteomes" id="UP000053317">
    <property type="component" value="Unassembled WGS sequence"/>
</dbReference>
<dbReference type="PROSITE" id="PS50075">
    <property type="entry name" value="CARRIER"/>
    <property type="match status" value="1"/>
</dbReference>
<dbReference type="SUPFAM" id="SSF53901">
    <property type="entry name" value="Thiolase-like"/>
    <property type="match status" value="1"/>
</dbReference>
<evidence type="ECO:0000313" key="13">
    <source>
        <dbReference type="Proteomes" id="UP000053317"/>
    </source>
</evidence>
<dbReference type="GO" id="GO:0004315">
    <property type="term" value="F:3-oxoacyl-[acyl-carrier-protein] synthase activity"/>
    <property type="evidence" value="ECO:0007669"/>
    <property type="project" value="InterPro"/>
</dbReference>
<feature type="active site" description="Proton acceptor; for dehydratase activity" evidence="8">
    <location>
        <position position="1000"/>
    </location>
</feature>
<dbReference type="Pfam" id="PF08659">
    <property type="entry name" value="KR"/>
    <property type="match status" value="1"/>
</dbReference>
<feature type="active site" description="Proton donor; for dehydratase activity" evidence="8">
    <location>
        <position position="1196"/>
    </location>
</feature>
<dbReference type="Gene3D" id="3.10.129.110">
    <property type="entry name" value="Polyketide synthase dehydratase"/>
    <property type="match status" value="1"/>
</dbReference>
<dbReference type="InterPro" id="IPR016039">
    <property type="entry name" value="Thiolase-like"/>
</dbReference>
<dbReference type="GO" id="GO:0016491">
    <property type="term" value="F:oxidoreductase activity"/>
    <property type="evidence" value="ECO:0007669"/>
    <property type="project" value="UniProtKB-KW"/>
</dbReference>
<dbReference type="InterPro" id="IPR036736">
    <property type="entry name" value="ACP-like_sf"/>
</dbReference>
<gene>
    <name evidence="12" type="ORF">UCRPC4_g04266</name>
</gene>
<dbReference type="Gene3D" id="3.40.366.10">
    <property type="entry name" value="Malonyl-Coenzyme A Acyl Carrier Protein, domain 2"/>
    <property type="match status" value="1"/>
</dbReference>
<dbReference type="InterPro" id="IPR020843">
    <property type="entry name" value="ER"/>
</dbReference>
<dbReference type="GO" id="GO:0030639">
    <property type="term" value="P:polyketide biosynthetic process"/>
    <property type="evidence" value="ECO:0007669"/>
    <property type="project" value="UniProtKB-ARBA"/>
</dbReference>
<keyword evidence="7" id="KW-0012">Acyltransferase</keyword>
<keyword evidence="3" id="KW-0808">Transferase</keyword>
<dbReference type="SUPFAM" id="SSF53335">
    <property type="entry name" value="S-adenosyl-L-methionine-dependent methyltransferases"/>
    <property type="match status" value="1"/>
</dbReference>
<dbReference type="Gene3D" id="1.10.1200.10">
    <property type="entry name" value="ACP-like"/>
    <property type="match status" value="1"/>
</dbReference>
<feature type="region of interest" description="C-terminal hotdog fold" evidence="8">
    <location>
        <begin position="1130"/>
        <end position="1285"/>
    </location>
</feature>
<dbReference type="EMBL" id="LCWF01000101">
    <property type="protein sequence ID" value="KKY20077.1"/>
    <property type="molecule type" value="Genomic_DNA"/>
</dbReference>
<reference evidence="12 13" key="1">
    <citation type="submission" date="2015-05" db="EMBL/GenBank/DDBJ databases">
        <title>Distinctive expansion of gene families associated with plant cell wall degradation and secondary metabolism in the genomes of grapevine trunk pathogens.</title>
        <authorList>
            <person name="Lawrence D.P."/>
            <person name="Travadon R."/>
            <person name="Rolshausen P.E."/>
            <person name="Baumgartner K."/>
        </authorList>
    </citation>
    <scope>NUCLEOTIDE SEQUENCE [LARGE SCALE GENOMIC DNA]</scope>
    <source>
        <strain evidence="12">UCRPC4</strain>
    </source>
</reference>
<dbReference type="InterPro" id="IPR032821">
    <property type="entry name" value="PKS_assoc"/>
</dbReference>
<keyword evidence="4" id="KW-0521">NADP</keyword>
<proteinExistence type="predicted"/>
<evidence type="ECO:0000313" key="12">
    <source>
        <dbReference type="EMBL" id="KKY20077.1"/>
    </source>
</evidence>
<organism evidence="12 13">
    <name type="scientific">Phaeomoniella chlamydospora</name>
    <name type="common">Phaeoacremonium chlamydosporum</name>
    <dbReference type="NCBI Taxonomy" id="158046"/>
    <lineage>
        <taxon>Eukaryota</taxon>
        <taxon>Fungi</taxon>
        <taxon>Dikarya</taxon>
        <taxon>Ascomycota</taxon>
        <taxon>Pezizomycotina</taxon>
        <taxon>Eurotiomycetes</taxon>
        <taxon>Chaetothyriomycetidae</taxon>
        <taxon>Phaeomoniellales</taxon>
        <taxon>Phaeomoniellaceae</taxon>
        <taxon>Phaeomoniella</taxon>
    </lineage>
</organism>
<dbReference type="GO" id="GO:0031177">
    <property type="term" value="F:phosphopantetheine binding"/>
    <property type="evidence" value="ECO:0007669"/>
    <property type="project" value="InterPro"/>
</dbReference>